<reference evidence="1" key="1">
    <citation type="journal article" date="2019" name="MBio">
        <title>Virus Genomes from Deep Sea Sediments Expand the Ocean Megavirome and Support Independent Origins of Viral Gigantism.</title>
        <authorList>
            <person name="Backstrom D."/>
            <person name="Yutin N."/>
            <person name="Jorgensen S.L."/>
            <person name="Dharamshi J."/>
            <person name="Homa F."/>
            <person name="Zaremba-Niedwiedzka K."/>
            <person name="Spang A."/>
            <person name="Wolf Y.I."/>
            <person name="Koonin E.V."/>
            <person name="Ettema T.J."/>
        </authorList>
    </citation>
    <scope>NUCLEOTIDE SEQUENCE</scope>
</reference>
<dbReference type="GO" id="GO:0004519">
    <property type="term" value="F:endonuclease activity"/>
    <property type="evidence" value="ECO:0007669"/>
    <property type="project" value="UniProtKB-KW"/>
</dbReference>
<keyword evidence="1" id="KW-0255">Endonuclease</keyword>
<accession>A0A481ZGL9</accession>
<evidence type="ECO:0000313" key="1">
    <source>
        <dbReference type="EMBL" id="QBK93481.1"/>
    </source>
</evidence>
<dbReference type="Pfam" id="PF19114">
    <property type="entry name" value="EsV_1_7_cys"/>
    <property type="match status" value="3"/>
</dbReference>
<proteinExistence type="predicted"/>
<dbReference type="SMART" id="SM01425">
    <property type="entry name" value="EsV_1_7"/>
    <property type="match status" value="2"/>
</dbReference>
<organism evidence="1">
    <name type="scientific">Pithovirus LCPAC404</name>
    <dbReference type="NCBI Taxonomy" id="2506597"/>
    <lineage>
        <taxon>Viruses</taxon>
        <taxon>Pithoviruses</taxon>
    </lineage>
</organism>
<protein>
    <submittedName>
        <fullName evidence="1">Endonuclease</fullName>
    </submittedName>
</protein>
<gene>
    <name evidence="1" type="ORF">LCPAC404_01850</name>
</gene>
<sequence length="435" mass="50510">MVICEADECETRASYGIKQEFATRCQKHAKEDTVYNSRTYCSHENPHDKCEDCKNDLTCCVDGCKEKSTYGVKQGFPTRCKIKEHREEGMVLRPRKYCEHGKERNYCKECDGSSICDHGKQRSHCKDCKGSAICDHGKQRSQCKDCDGSAFCDHSIIRSTCKDCGGTSICDHGRQRSDCKDCDGTSICDHKRKYYCCSTCRPESNYFCIGIYSNGDRCIKKKNSKYDNYCTICFVKQFPDDPRSKTAHLPTKQLNVSRYLNIEFPGLFIYDKQLIIADEEKGCSTFNRRIDFQTEFDNCVLIIEVDENQHKYYDVKDEELRIMQIYQNARKDLVILRFNPDNYKINGIIKKTKMSKRYEVLKDTINDLIDKIKNGYKFDNWLTEIKLFFDDESEIKPDTSIYCSGISKSANRRCKNKVSKIGEFCHKHKNQANTN</sequence>
<dbReference type="EMBL" id="MK500596">
    <property type="protein sequence ID" value="QBK93481.1"/>
    <property type="molecule type" value="Genomic_DNA"/>
</dbReference>
<keyword evidence="1" id="KW-0540">Nuclease</keyword>
<dbReference type="InterPro" id="IPR043822">
    <property type="entry name" value="EsV_1_7_cys"/>
</dbReference>
<keyword evidence="1" id="KW-0378">Hydrolase</keyword>
<name>A0A481ZGL9_9VIRU</name>